<protein>
    <submittedName>
        <fullName evidence="1">Uncharacterized protein</fullName>
    </submittedName>
</protein>
<evidence type="ECO:0000313" key="2">
    <source>
        <dbReference type="Proteomes" id="UP001359559"/>
    </source>
</evidence>
<sequence>MESFLFLRDSRCSPYSLCVAISEKYKEAAPTTLALLEQCCNEVASKLARMDSKTQATSDVAHLRKFAMLYIASINNHVGALIDDAVDPFPEQWGKTTIAPSLEDMGIYKAVIALIITPFLN</sequence>
<dbReference type="Proteomes" id="UP001359559">
    <property type="component" value="Unassembled WGS sequence"/>
</dbReference>
<dbReference type="AlphaFoldDB" id="A0AAN9EW59"/>
<evidence type="ECO:0000313" key="1">
    <source>
        <dbReference type="EMBL" id="KAK7262395.1"/>
    </source>
</evidence>
<comment type="caution">
    <text evidence="1">The sequence shown here is derived from an EMBL/GenBank/DDBJ whole genome shotgun (WGS) entry which is preliminary data.</text>
</comment>
<keyword evidence="2" id="KW-1185">Reference proteome</keyword>
<accession>A0AAN9EW59</accession>
<dbReference type="EMBL" id="JAYKXN010000008">
    <property type="protein sequence ID" value="KAK7262395.1"/>
    <property type="molecule type" value="Genomic_DNA"/>
</dbReference>
<proteinExistence type="predicted"/>
<organism evidence="1 2">
    <name type="scientific">Clitoria ternatea</name>
    <name type="common">Butterfly pea</name>
    <dbReference type="NCBI Taxonomy" id="43366"/>
    <lineage>
        <taxon>Eukaryota</taxon>
        <taxon>Viridiplantae</taxon>
        <taxon>Streptophyta</taxon>
        <taxon>Embryophyta</taxon>
        <taxon>Tracheophyta</taxon>
        <taxon>Spermatophyta</taxon>
        <taxon>Magnoliopsida</taxon>
        <taxon>eudicotyledons</taxon>
        <taxon>Gunneridae</taxon>
        <taxon>Pentapetalae</taxon>
        <taxon>rosids</taxon>
        <taxon>fabids</taxon>
        <taxon>Fabales</taxon>
        <taxon>Fabaceae</taxon>
        <taxon>Papilionoideae</taxon>
        <taxon>50 kb inversion clade</taxon>
        <taxon>NPAAA clade</taxon>
        <taxon>indigoferoid/millettioid clade</taxon>
        <taxon>Phaseoleae</taxon>
        <taxon>Clitoria</taxon>
    </lineage>
</organism>
<gene>
    <name evidence="1" type="ORF">RJT34_29967</name>
</gene>
<name>A0AAN9EW59_CLITE</name>
<reference evidence="1 2" key="1">
    <citation type="submission" date="2024-01" db="EMBL/GenBank/DDBJ databases">
        <title>The genomes of 5 underutilized Papilionoideae crops provide insights into root nodulation and disease resistance.</title>
        <authorList>
            <person name="Yuan L."/>
        </authorList>
    </citation>
    <scope>NUCLEOTIDE SEQUENCE [LARGE SCALE GENOMIC DNA]</scope>
    <source>
        <strain evidence="1">LY-2023</strain>
        <tissue evidence="1">Leaf</tissue>
    </source>
</reference>